<evidence type="ECO:0000313" key="3">
    <source>
        <dbReference type="Proteomes" id="UP000095284"/>
    </source>
</evidence>
<dbReference type="InterPro" id="IPR030564">
    <property type="entry name" value="Myotubularin"/>
</dbReference>
<dbReference type="PROSITE" id="PS51339">
    <property type="entry name" value="PPASE_MYOTUBULARIN"/>
    <property type="match status" value="1"/>
</dbReference>
<dbReference type="Proteomes" id="UP000095284">
    <property type="component" value="Unplaced"/>
</dbReference>
<dbReference type="WBParaSite" id="BXY_1342600.1">
    <property type="protein sequence ID" value="BXY_1342600.1"/>
    <property type="gene ID" value="BXY_1342600"/>
</dbReference>
<reference evidence="4" key="1">
    <citation type="submission" date="2016-11" db="UniProtKB">
        <authorList>
            <consortium name="WormBaseParasite"/>
        </authorList>
    </citation>
    <scope>IDENTIFICATION</scope>
</reference>
<evidence type="ECO:0000259" key="2">
    <source>
        <dbReference type="PROSITE" id="PS51339"/>
    </source>
</evidence>
<dbReference type="PANTHER" id="PTHR10807:SF8">
    <property type="entry name" value="PHOSPHATIDYLINOSITOL-3-PHOSPHATE PHOSPHATASE"/>
    <property type="match status" value="1"/>
</dbReference>
<dbReference type="AlphaFoldDB" id="A0A1I7SK46"/>
<dbReference type="Pfam" id="PF06602">
    <property type="entry name" value="Myotub-related"/>
    <property type="match status" value="1"/>
</dbReference>
<evidence type="ECO:0000313" key="4">
    <source>
        <dbReference type="WBParaSite" id="BXY_1342600.1"/>
    </source>
</evidence>
<dbReference type="GO" id="GO:0005737">
    <property type="term" value="C:cytoplasm"/>
    <property type="evidence" value="ECO:0007669"/>
    <property type="project" value="TreeGrafter"/>
</dbReference>
<dbReference type="GO" id="GO:0106018">
    <property type="term" value="F:phosphatidylinositol-3,5-bisphosphate phosphatase activity"/>
    <property type="evidence" value="ECO:0007669"/>
    <property type="project" value="TreeGrafter"/>
</dbReference>
<name>A0A1I7SK46_BURXY</name>
<proteinExistence type="inferred from homology"/>
<dbReference type="SUPFAM" id="SSF52799">
    <property type="entry name" value="(Phosphotyrosine protein) phosphatases II"/>
    <property type="match status" value="1"/>
</dbReference>
<dbReference type="GO" id="GO:0046856">
    <property type="term" value="P:phosphatidylinositol dephosphorylation"/>
    <property type="evidence" value="ECO:0007669"/>
    <property type="project" value="TreeGrafter"/>
</dbReference>
<dbReference type="InterPro" id="IPR010569">
    <property type="entry name" value="Myotubularin-like_Pase_dom"/>
</dbReference>
<feature type="domain" description="Myotubularin phosphatase" evidence="2">
    <location>
        <begin position="1"/>
        <end position="105"/>
    </location>
</feature>
<dbReference type="eggNOG" id="KOG1089">
    <property type="taxonomic scope" value="Eukaryota"/>
</dbReference>
<protein>
    <submittedName>
        <fullName evidence="4">Myotubularin phosphatase domain-containing protein</fullName>
    </submittedName>
</protein>
<sequence length="188" mass="22220">ISPIFTQFIDVVYQIMRVEPHVFEFNERFLFEISEHSYSCQFGTFLGNCDKDRTDLRVYQRTKSLWKHMESNLNTYSNPFYKPNSLDINRIELPYSAIVVWSALYNRFDTGIQPREYLADLGSAIKEHNVLMERMLKGDGDVGFGYFSKSWNFIFLVLLLPESRRADFWCLHCAKKSGCKRQLKKVQK</sequence>
<dbReference type="PANTHER" id="PTHR10807">
    <property type="entry name" value="MYOTUBULARIN-RELATED"/>
    <property type="match status" value="1"/>
</dbReference>
<comment type="similarity">
    <text evidence="1">Belongs to the protein-tyrosine phosphatase family. Non-receptor class myotubularin subfamily.</text>
</comment>
<organism evidence="3 4">
    <name type="scientific">Bursaphelenchus xylophilus</name>
    <name type="common">Pinewood nematode worm</name>
    <name type="synonym">Aphelenchoides xylophilus</name>
    <dbReference type="NCBI Taxonomy" id="6326"/>
    <lineage>
        <taxon>Eukaryota</taxon>
        <taxon>Metazoa</taxon>
        <taxon>Ecdysozoa</taxon>
        <taxon>Nematoda</taxon>
        <taxon>Chromadorea</taxon>
        <taxon>Rhabditida</taxon>
        <taxon>Tylenchina</taxon>
        <taxon>Tylenchomorpha</taxon>
        <taxon>Aphelenchoidea</taxon>
        <taxon>Aphelenchoididae</taxon>
        <taxon>Bursaphelenchus</taxon>
    </lineage>
</organism>
<dbReference type="InterPro" id="IPR029021">
    <property type="entry name" value="Prot-tyrosine_phosphatase-like"/>
</dbReference>
<evidence type="ECO:0000256" key="1">
    <source>
        <dbReference type="ARBA" id="ARBA00007471"/>
    </source>
</evidence>
<accession>A0A1I7SK46</accession>
<dbReference type="GO" id="GO:0004438">
    <property type="term" value="F:phosphatidylinositol-3-phosphate phosphatase activity"/>
    <property type="evidence" value="ECO:0007669"/>
    <property type="project" value="TreeGrafter"/>
</dbReference>